<accession>A0A7F8R739</accession>
<reference evidence="3" key="1">
    <citation type="submission" date="2025-08" db="UniProtKB">
        <authorList>
            <consortium name="RefSeq"/>
        </authorList>
    </citation>
    <scope>IDENTIFICATION</scope>
    <source>
        <tissue evidence="3">Liver</tissue>
    </source>
</reference>
<gene>
    <name evidence="3" type="primary">LOC102737498</name>
</gene>
<evidence type="ECO:0000313" key="2">
    <source>
        <dbReference type="Proteomes" id="UP000245341"/>
    </source>
</evidence>
<name>A0A7F8R739_LEPWE</name>
<evidence type="ECO:0000256" key="1">
    <source>
        <dbReference type="SAM" id="MobiDB-lite"/>
    </source>
</evidence>
<organism evidence="2 3">
    <name type="scientific">Leptonychotes weddellii</name>
    <name type="common">Weddell seal</name>
    <name type="synonym">Otaria weddellii</name>
    <dbReference type="NCBI Taxonomy" id="9713"/>
    <lineage>
        <taxon>Eukaryota</taxon>
        <taxon>Metazoa</taxon>
        <taxon>Chordata</taxon>
        <taxon>Craniata</taxon>
        <taxon>Vertebrata</taxon>
        <taxon>Euteleostomi</taxon>
        <taxon>Mammalia</taxon>
        <taxon>Eutheria</taxon>
        <taxon>Laurasiatheria</taxon>
        <taxon>Carnivora</taxon>
        <taxon>Caniformia</taxon>
        <taxon>Pinnipedia</taxon>
        <taxon>Phocidae</taxon>
        <taxon>Monachinae</taxon>
        <taxon>Lobodontini</taxon>
        <taxon>Leptonychotes</taxon>
    </lineage>
</organism>
<keyword evidence="2" id="KW-1185">Reference proteome</keyword>
<dbReference type="GeneID" id="102737498"/>
<dbReference type="RefSeq" id="XP_030889049.1">
    <property type="nucleotide sequence ID" value="XM_031033189.1"/>
</dbReference>
<feature type="compositionally biased region" description="Pro residues" evidence="1">
    <location>
        <begin position="116"/>
        <end position="137"/>
    </location>
</feature>
<protein>
    <submittedName>
        <fullName evidence="3">Uncharacterized protein LOC102737498 isoform X2</fullName>
    </submittedName>
</protein>
<feature type="region of interest" description="Disordered" evidence="1">
    <location>
        <begin position="90"/>
        <end position="175"/>
    </location>
</feature>
<dbReference type="AlphaFoldDB" id="A0A7F8R739"/>
<proteinExistence type="predicted"/>
<dbReference type="Proteomes" id="UP000245341">
    <property type="component" value="Unplaced"/>
</dbReference>
<sequence length="175" mass="18334">MARLEAPGGSGSIYRTQLSLGPGGSHLPHAYPLGELPVSEVGRAITGKVTVISVPGTLARSLLCPHLRFTPRLDYHETAPKVRAQFLPWMQNTGSRPGGHLAEEGNPKYQLSTPLVHPPGKPPLLPGEPGGPHPPGPHSLGKLPGGTQKAPGQCQRKQQIPDTGAAGAQQLLMSD</sequence>
<evidence type="ECO:0000313" key="3">
    <source>
        <dbReference type="RefSeq" id="XP_030889049.1"/>
    </source>
</evidence>